<name>A0A5M6C9A4_9TREE</name>
<reference evidence="1" key="1">
    <citation type="submission" date="2017-08" db="EMBL/GenBank/DDBJ databases">
        <authorList>
            <person name="Cuomo C."/>
            <person name="Billmyre B."/>
            <person name="Heitman J."/>
        </authorList>
    </citation>
    <scope>NUCLEOTIDE SEQUENCE</scope>
    <source>
        <strain evidence="1">CBS 12478</strain>
    </source>
</reference>
<dbReference type="Gene3D" id="2.130.10.10">
    <property type="entry name" value="YVTN repeat-like/Quinoprotein amine dehydrogenase"/>
    <property type="match status" value="2"/>
</dbReference>
<dbReference type="SMART" id="SM00320">
    <property type="entry name" value="WD40"/>
    <property type="match status" value="10"/>
</dbReference>
<sequence>MSYKAGPIYPCNPATARSESTKLGVDPKGEKLIYTNGRAVIIRDLNHIGLAHAYTQHTQTATVARFSPSGYYAASADIAGNVRIWDVTQAENSLKLAIRPLSGKINDLAWDGESKRIIVGGEGKDKFGAAFFMDSGSSCGEIAGHAKPITALSVRHQRPFRAVSGSDDNSLILHTAVPFKYDKMINTHNRFVRDVAFSPNGELFASVASDGNLFFYEGKTGEVKGQVEREATSSLMACSWASDSSKIATAGADGVVSIWDAASFKSIQSYTVGSDIPSQQNGIVYANPNTLVSISLSGTLNVFDTRESSSTKWRTLQGPTKAVTASAISASDDGKGATFYAGSFDGTMKKFDIGETYGEREGQCENVEGTGHSARVVGLSANDKGKVWSAGWDDKVAAIEGESFASSSLPTKAQPSAIAATPDAVYVATSAGLEVQQSGSSSTLVSTPTTAVAVHHGSNSDILAYSSGKTVTLTTTSPQATLGSFEDNRGEVLSLAFSPDGKYLAAGDATGRIVLIDVEKKETAISSKWTFHTGRVVTLDWAKSGKRLASGGLDENIYIWDTEKQLKNIPIRNAHPGGVSGVAWSEGSTKLISAGADGIVRTWTIPEL</sequence>
<dbReference type="GO" id="GO:0030864">
    <property type="term" value="C:cortical actin cytoskeleton"/>
    <property type="evidence" value="ECO:0007669"/>
    <property type="project" value="TreeGrafter"/>
</dbReference>
<evidence type="ECO:0000313" key="1">
    <source>
        <dbReference type="EMBL" id="WWD16495.1"/>
    </source>
</evidence>
<accession>A0A5M6C9A4</accession>
<dbReference type="GeneID" id="43586688"/>
<dbReference type="InterPro" id="IPR015943">
    <property type="entry name" value="WD40/YVTN_repeat-like_dom_sf"/>
</dbReference>
<protein>
    <submittedName>
        <fullName evidence="1">Uncharacterized protein</fullName>
    </submittedName>
</protein>
<dbReference type="PANTHER" id="PTHR19856:SF0">
    <property type="entry name" value="WD REPEAT-CONTAINING PROTEIN 1"/>
    <property type="match status" value="1"/>
</dbReference>
<dbReference type="OrthoDB" id="2306at2759"/>
<dbReference type="InterPro" id="IPR019775">
    <property type="entry name" value="WD40_repeat_CS"/>
</dbReference>
<proteinExistence type="predicted"/>
<dbReference type="Pfam" id="PF00400">
    <property type="entry name" value="WD40"/>
    <property type="match status" value="5"/>
</dbReference>
<dbReference type="RefSeq" id="XP_031862913.1">
    <property type="nucleotide sequence ID" value="XM_032002574.1"/>
</dbReference>
<dbReference type="EMBL" id="CP144052">
    <property type="protein sequence ID" value="WWD16495.1"/>
    <property type="molecule type" value="Genomic_DNA"/>
</dbReference>
<dbReference type="AlphaFoldDB" id="A0A5M6C9A4"/>
<dbReference type="InterPro" id="IPR001680">
    <property type="entry name" value="WD40_rpt"/>
</dbReference>
<dbReference type="KEGG" id="ksn:43586688"/>
<gene>
    <name evidence="1" type="ORF">CI109_100921</name>
</gene>
<dbReference type="PROSITE" id="PS50082">
    <property type="entry name" value="WD_REPEATS_2"/>
    <property type="match status" value="6"/>
</dbReference>
<evidence type="ECO:0000313" key="2">
    <source>
        <dbReference type="Proteomes" id="UP000322225"/>
    </source>
</evidence>
<dbReference type="GO" id="GO:0051015">
    <property type="term" value="F:actin filament binding"/>
    <property type="evidence" value="ECO:0007669"/>
    <property type="project" value="TreeGrafter"/>
</dbReference>
<dbReference type="PANTHER" id="PTHR19856">
    <property type="entry name" value="WD-REPEATCONTAINING PROTEIN WDR1"/>
    <property type="match status" value="1"/>
</dbReference>
<keyword evidence="2" id="KW-1185">Reference proteome</keyword>
<dbReference type="InterPro" id="IPR024977">
    <property type="entry name" value="Apc4-like_WD40_dom"/>
</dbReference>
<dbReference type="Proteomes" id="UP000322225">
    <property type="component" value="Chromosome 2"/>
</dbReference>
<reference evidence="1" key="2">
    <citation type="submission" date="2024-01" db="EMBL/GenBank/DDBJ databases">
        <title>Comparative genomics of Cryptococcus and Kwoniella reveals pathogenesis evolution and contrasting modes of karyotype evolution via chromosome fusion or intercentromeric recombination.</title>
        <authorList>
            <person name="Coelho M.A."/>
            <person name="David-Palma M."/>
            <person name="Shea T."/>
            <person name="Bowers K."/>
            <person name="McGinley-Smith S."/>
            <person name="Mohammad A.W."/>
            <person name="Gnirke A."/>
            <person name="Yurkov A.M."/>
            <person name="Nowrousian M."/>
            <person name="Sun S."/>
            <person name="Cuomo C.A."/>
            <person name="Heitman J."/>
        </authorList>
    </citation>
    <scope>NUCLEOTIDE SEQUENCE</scope>
    <source>
        <strain evidence="1">CBS 12478</strain>
    </source>
</reference>
<dbReference type="PROSITE" id="PS00678">
    <property type="entry name" value="WD_REPEATS_1"/>
    <property type="match status" value="1"/>
</dbReference>
<dbReference type="InterPro" id="IPR036322">
    <property type="entry name" value="WD40_repeat_dom_sf"/>
</dbReference>
<organism evidence="1 2">
    <name type="scientific">Kwoniella shandongensis</name>
    <dbReference type="NCBI Taxonomy" id="1734106"/>
    <lineage>
        <taxon>Eukaryota</taxon>
        <taxon>Fungi</taxon>
        <taxon>Dikarya</taxon>
        <taxon>Basidiomycota</taxon>
        <taxon>Agaricomycotina</taxon>
        <taxon>Tremellomycetes</taxon>
        <taxon>Tremellales</taxon>
        <taxon>Cryptococcaceae</taxon>
        <taxon>Kwoniella</taxon>
    </lineage>
</organism>
<dbReference type="SUPFAM" id="SSF50960">
    <property type="entry name" value="TolB, C-terminal domain"/>
    <property type="match status" value="1"/>
</dbReference>
<dbReference type="FunFam" id="2.130.10.10:FF:000102">
    <property type="entry name" value="Actin-interacting protein 1"/>
    <property type="match status" value="1"/>
</dbReference>
<dbReference type="SUPFAM" id="SSF50978">
    <property type="entry name" value="WD40 repeat-like"/>
    <property type="match status" value="1"/>
</dbReference>
<dbReference type="GO" id="GO:0030042">
    <property type="term" value="P:actin filament depolymerization"/>
    <property type="evidence" value="ECO:0007669"/>
    <property type="project" value="TreeGrafter"/>
</dbReference>
<dbReference type="Pfam" id="PF12894">
    <property type="entry name" value="ANAPC4_WD40"/>
    <property type="match status" value="1"/>
</dbReference>
<dbReference type="PROSITE" id="PS50294">
    <property type="entry name" value="WD_REPEATS_REGION"/>
    <property type="match status" value="3"/>
</dbReference>